<feature type="region of interest" description="Disordered" evidence="6">
    <location>
        <begin position="1"/>
        <end position="59"/>
    </location>
</feature>
<feature type="domain" description="ABC transmembrane type-2" evidence="7">
    <location>
        <begin position="84"/>
        <end position="310"/>
    </location>
</feature>
<comment type="similarity">
    <text evidence="5">Belongs to the ABC-2 integral membrane protein family.</text>
</comment>
<name>A0A6P2BPS0_9ACTN</name>
<feature type="transmembrane region" description="Helical" evidence="5">
    <location>
        <begin position="117"/>
        <end position="139"/>
    </location>
</feature>
<evidence type="ECO:0000313" key="8">
    <source>
        <dbReference type="EMBL" id="TVZ00848.1"/>
    </source>
</evidence>
<comment type="subcellular location">
    <subcellularLocation>
        <location evidence="5">Cell membrane</location>
        <topology evidence="5">Multi-pass membrane protein</topology>
    </subcellularLocation>
    <subcellularLocation>
        <location evidence="1">Membrane</location>
        <topology evidence="1">Multi-pass membrane protein</topology>
    </subcellularLocation>
</comment>
<protein>
    <recommendedName>
        <fullName evidence="5">Transport permease protein</fullName>
    </recommendedName>
</protein>
<gene>
    <name evidence="8" type="ORF">EAS64_36495</name>
</gene>
<evidence type="ECO:0000259" key="7">
    <source>
        <dbReference type="PROSITE" id="PS51012"/>
    </source>
</evidence>
<dbReference type="PANTHER" id="PTHR43027:SF2">
    <property type="entry name" value="TRANSPORT PERMEASE PROTEIN"/>
    <property type="match status" value="1"/>
</dbReference>
<feature type="transmembrane region" description="Helical" evidence="5">
    <location>
        <begin position="232"/>
        <end position="248"/>
    </location>
</feature>
<organism evidence="8 9">
    <name type="scientific">Trebonia kvetii</name>
    <dbReference type="NCBI Taxonomy" id="2480626"/>
    <lineage>
        <taxon>Bacteria</taxon>
        <taxon>Bacillati</taxon>
        <taxon>Actinomycetota</taxon>
        <taxon>Actinomycetes</taxon>
        <taxon>Streptosporangiales</taxon>
        <taxon>Treboniaceae</taxon>
        <taxon>Trebonia</taxon>
    </lineage>
</organism>
<proteinExistence type="inferred from homology"/>
<evidence type="ECO:0000256" key="1">
    <source>
        <dbReference type="ARBA" id="ARBA00004141"/>
    </source>
</evidence>
<dbReference type="InterPro" id="IPR047817">
    <property type="entry name" value="ABC2_TM_bact-type"/>
</dbReference>
<keyword evidence="5" id="KW-1003">Cell membrane</keyword>
<evidence type="ECO:0000256" key="6">
    <source>
        <dbReference type="SAM" id="MobiDB-lite"/>
    </source>
</evidence>
<dbReference type="Pfam" id="PF01061">
    <property type="entry name" value="ABC2_membrane"/>
    <property type="match status" value="1"/>
</dbReference>
<dbReference type="InterPro" id="IPR052902">
    <property type="entry name" value="ABC-2_transporter"/>
</dbReference>
<dbReference type="GO" id="GO:0140359">
    <property type="term" value="F:ABC-type transporter activity"/>
    <property type="evidence" value="ECO:0007669"/>
    <property type="project" value="InterPro"/>
</dbReference>
<dbReference type="Proteomes" id="UP000460272">
    <property type="component" value="Unassembled WGS sequence"/>
</dbReference>
<keyword evidence="9" id="KW-1185">Reference proteome</keyword>
<dbReference type="AlphaFoldDB" id="A0A6P2BPS0"/>
<dbReference type="InterPro" id="IPR013525">
    <property type="entry name" value="ABC2_TM"/>
</dbReference>
<feature type="transmembrane region" description="Helical" evidence="5">
    <location>
        <begin position="85"/>
        <end position="105"/>
    </location>
</feature>
<evidence type="ECO:0000256" key="5">
    <source>
        <dbReference type="RuleBase" id="RU361157"/>
    </source>
</evidence>
<feature type="transmembrane region" description="Helical" evidence="5">
    <location>
        <begin position="160"/>
        <end position="193"/>
    </location>
</feature>
<evidence type="ECO:0000313" key="9">
    <source>
        <dbReference type="Proteomes" id="UP000460272"/>
    </source>
</evidence>
<keyword evidence="5" id="KW-0813">Transport</keyword>
<dbReference type="PROSITE" id="PS51012">
    <property type="entry name" value="ABC_TM2"/>
    <property type="match status" value="1"/>
</dbReference>
<feature type="transmembrane region" description="Helical" evidence="5">
    <location>
        <begin position="199"/>
        <end position="220"/>
    </location>
</feature>
<feature type="transmembrane region" description="Helical" evidence="5">
    <location>
        <begin position="286"/>
        <end position="307"/>
    </location>
</feature>
<keyword evidence="2 5" id="KW-0812">Transmembrane</keyword>
<dbReference type="PANTHER" id="PTHR43027">
    <property type="entry name" value="DOXORUBICIN RESISTANCE ABC TRANSPORTER PERMEASE PROTEIN DRRC-RELATED"/>
    <property type="match status" value="1"/>
</dbReference>
<dbReference type="EMBL" id="RPFW01000008">
    <property type="protein sequence ID" value="TVZ00848.1"/>
    <property type="molecule type" value="Genomic_DNA"/>
</dbReference>
<evidence type="ECO:0000256" key="4">
    <source>
        <dbReference type="ARBA" id="ARBA00023136"/>
    </source>
</evidence>
<sequence length="310" mass="32526">MRERGGARTALLGSRERPRRSRRPVGGNTHAGGRLPAARQLPPGATTAGSPRTPRHRRHALSRTIGLAFRQALLEQRSFWRSAEYALFTFALPLALLLLIGSTTAKGYLPGTHVEGQMIFVPSIIAFGVIVAAYVNLGAKLATLRHDGVLKRIRTTPLPAGAYLSGVLGSTAATTLAITACTALIGAVAFGAVPRIGGLAEIAGGLVLGVACFGSLGLALSSLARSAESASPIANASYLPVAIMSGIFDPTFSVPRWLSAVVALLPVRALAQILQHGYTNVAHAPVSDLFVLLGWTAVGCAFAAWRFRWH</sequence>
<comment type="caution">
    <text evidence="8">The sequence shown here is derived from an EMBL/GenBank/DDBJ whole genome shotgun (WGS) entry which is preliminary data.</text>
</comment>
<evidence type="ECO:0000256" key="2">
    <source>
        <dbReference type="ARBA" id="ARBA00022692"/>
    </source>
</evidence>
<keyword evidence="4 5" id="KW-0472">Membrane</keyword>
<dbReference type="GO" id="GO:0005886">
    <property type="term" value="C:plasma membrane"/>
    <property type="evidence" value="ECO:0007669"/>
    <property type="project" value="UniProtKB-SubCell"/>
</dbReference>
<evidence type="ECO:0000256" key="3">
    <source>
        <dbReference type="ARBA" id="ARBA00022989"/>
    </source>
</evidence>
<reference evidence="8 9" key="1">
    <citation type="submission" date="2018-11" db="EMBL/GenBank/DDBJ databases">
        <title>Trebonia kvetii gen.nov., sp.nov., a novel acidophilic actinobacterium, and proposal of the new actinobacterial family Treboniaceae fam. nov.</title>
        <authorList>
            <person name="Rapoport D."/>
            <person name="Sagova-Mareckova M."/>
            <person name="Sedlacek I."/>
            <person name="Provaznik J."/>
            <person name="Kralova S."/>
            <person name="Pavlinic D."/>
            <person name="Benes V."/>
            <person name="Kopecky J."/>
        </authorList>
    </citation>
    <scope>NUCLEOTIDE SEQUENCE [LARGE SCALE GENOMIC DNA]</scope>
    <source>
        <strain evidence="8 9">15Tr583</strain>
    </source>
</reference>
<dbReference type="OrthoDB" id="9786643at2"/>
<accession>A0A6P2BPS0</accession>
<keyword evidence="3 5" id="KW-1133">Transmembrane helix</keyword>